<keyword evidence="2" id="KW-0472">Membrane</keyword>
<dbReference type="Proteomes" id="UP000748756">
    <property type="component" value="Unassembled WGS sequence"/>
</dbReference>
<sequence>MISALVTLGLAAYVIQPAYTQMFDSEEHWEDIFQECQYVSSILIRVLFSFLMALEAILTSIFDQRRYNTTRKVQKHKQQSQSQDGEVELVDVDDGKFEEPESYDGKIEA</sequence>
<evidence type="ECO:0000256" key="1">
    <source>
        <dbReference type="SAM" id="MobiDB-lite"/>
    </source>
</evidence>
<feature type="region of interest" description="Disordered" evidence="1">
    <location>
        <begin position="73"/>
        <end position="109"/>
    </location>
</feature>
<evidence type="ECO:0000313" key="3">
    <source>
        <dbReference type="EMBL" id="KAF9150382.1"/>
    </source>
</evidence>
<dbReference type="AlphaFoldDB" id="A0A9P5VB08"/>
<feature type="compositionally biased region" description="Basic and acidic residues" evidence="1">
    <location>
        <begin position="93"/>
        <end position="109"/>
    </location>
</feature>
<organism evidence="3 4">
    <name type="scientific">Linnemannia schmuckeri</name>
    <dbReference type="NCBI Taxonomy" id="64567"/>
    <lineage>
        <taxon>Eukaryota</taxon>
        <taxon>Fungi</taxon>
        <taxon>Fungi incertae sedis</taxon>
        <taxon>Mucoromycota</taxon>
        <taxon>Mortierellomycotina</taxon>
        <taxon>Mortierellomycetes</taxon>
        <taxon>Mortierellales</taxon>
        <taxon>Mortierellaceae</taxon>
        <taxon>Linnemannia</taxon>
    </lineage>
</organism>
<dbReference type="EMBL" id="JAAAUQ010000423">
    <property type="protein sequence ID" value="KAF9150382.1"/>
    <property type="molecule type" value="Genomic_DNA"/>
</dbReference>
<keyword evidence="4" id="KW-1185">Reference proteome</keyword>
<comment type="caution">
    <text evidence="3">The sequence shown here is derived from an EMBL/GenBank/DDBJ whole genome shotgun (WGS) entry which is preliminary data.</text>
</comment>
<name>A0A9P5VB08_9FUNG</name>
<evidence type="ECO:0000313" key="4">
    <source>
        <dbReference type="Proteomes" id="UP000748756"/>
    </source>
</evidence>
<reference evidence="3" key="1">
    <citation type="journal article" date="2020" name="Fungal Divers.">
        <title>Resolving the Mortierellaceae phylogeny through synthesis of multi-gene phylogenetics and phylogenomics.</title>
        <authorList>
            <person name="Vandepol N."/>
            <person name="Liber J."/>
            <person name="Desiro A."/>
            <person name="Na H."/>
            <person name="Kennedy M."/>
            <person name="Barry K."/>
            <person name="Grigoriev I.V."/>
            <person name="Miller A.N."/>
            <person name="O'Donnell K."/>
            <person name="Stajich J.E."/>
            <person name="Bonito G."/>
        </authorList>
    </citation>
    <scope>NUCLEOTIDE SEQUENCE</scope>
    <source>
        <strain evidence="3">NRRL 6426</strain>
    </source>
</reference>
<keyword evidence="2" id="KW-0812">Transmembrane</keyword>
<accession>A0A9P5VB08</accession>
<protein>
    <submittedName>
        <fullName evidence="3">Uncharacterized protein</fullName>
    </submittedName>
</protein>
<feature type="transmembrane region" description="Helical" evidence="2">
    <location>
        <begin position="44"/>
        <end position="62"/>
    </location>
</feature>
<gene>
    <name evidence="3" type="ORF">BG015_007817</name>
</gene>
<evidence type="ECO:0000256" key="2">
    <source>
        <dbReference type="SAM" id="Phobius"/>
    </source>
</evidence>
<keyword evidence="2" id="KW-1133">Transmembrane helix</keyword>
<proteinExistence type="predicted"/>